<sequence>MLLEQNACACGTNPRSRKSAKIVYIVTDTRYTTAADFDEGKGTTLLDSVHTTPRAANVRARKVMYARTSPGFEIDEDKIIDEVKNGLYTGIGVGGAEKDGCYARNKQLGQLAYERRKTSDIASTRGRADEGQGG</sequence>
<dbReference type="EMBL" id="ML978956">
    <property type="protein sequence ID" value="KAF1934296.1"/>
    <property type="molecule type" value="Genomic_DNA"/>
</dbReference>
<proteinExistence type="predicted"/>
<dbReference type="GeneID" id="54352294"/>
<name>A0A6A5S717_9PLEO</name>
<gene>
    <name evidence="2" type="ORF">M421DRAFT_432</name>
</gene>
<evidence type="ECO:0000313" key="2">
    <source>
        <dbReference type="EMBL" id="KAF1934296.1"/>
    </source>
</evidence>
<dbReference type="Proteomes" id="UP000800082">
    <property type="component" value="Unassembled WGS sequence"/>
</dbReference>
<evidence type="ECO:0000256" key="1">
    <source>
        <dbReference type="SAM" id="MobiDB-lite"/>
    </source>
</evidence>
<dbReference type="AlphaFoldDB" id="A0A6A5S717"/>
<dbReference type="RefSeq" id="XP_033454544.1">
    <property type="nucleotide sequence ID" value="XM_033594626.1"/>
</dbReference>
<dbReference type="OrthoDB" id="3766329at2759"/>
<accession>A0A6A5S717</accession>
<feature type="region of interest" description="Disordered" evidence="1">
    <location>
        <begin position="114"/>
        <end position="134"/>
    </location>
</feature>
<keyword evidence="3" id="KW-1185">Reference proteome</keyword>
<evidence type="ECO:0000313" key="3">
    <source>
        <dbReference type="Proteomes" id="UP000800082"/>
    </source>
</evidence>
<organism evidence="2 3">
    <name type="scientific">Didymella exigua CBS 183.55</name>
    <dbReference type="NCBI Taxonomy" id="1150837"/>
    <lineage>
        <taxon>Eukaryota</taxon>
        <taxon>Fungi</taxon>
        <taxon>Dikarya</taxon>
        <taxon>Ascomycota</taxon>
        <taxon>Pezizomycotina</taxon>
        <taxon>Dothideomycetes</taxon>
        <taxon>Pleosporomycetidae</taxon>
        <taxon>Pleosporales</taxon>
        <taxon>Pleosporineae</taxon>
        <taxon>Didymellaceae</taxon>
        <taxon>Didymella</taxon>
    </lineage>
</organism>
<reference evidence="2" key="1">
    <citation type="journal article" date="2020" name="Stud. Mycol.">
        <title>101 Dothideomycetes genomes: a test case for predicting lifestyles and emergence of pathogens.</title>
        <authorList>
            <person name="Haridas S."/>
            <person name="Albert R."/>
            <person name="Binder M."/>
            <person name="Bloem J."/>
            <person name="Labutti K."/>
            <person name="Salamov A."/>
            <person name="Andreopoulos B."/>
            <person name="Baker S."/>
            <person name="Barry K."/>
            <person name="Bills G."/>
            <person name="Bluhm B."/>
            <person name="Cannon C."/>
            <person name="Castanera R."/>
            <person name="Culley D."/>
            <person name="Daum C."/>
            <person name="Ezra D."/>
            <person name="Gonzalez J."/>
            <person name="Henrissat B."/>
            <person name="Kuo A."/>
            <person name="Liang C."/>
            <person name="Lipzen A."/>
            <person name="Lutzoni F."/>
            <person name="Magnuson J."/>
            <person name="Mondo S."/>
            <person name="Nolan M."/>
            <person name="Ohm R."/>
            <person name="Pangilinan J."/>
            <person name="Park H.-J."/>
            <person name="Ramirez L."/>
            <person name="Alfaro M."/>
            <person name="Sun H."/>
            <person name="Tritt A."/>
            <person name="Yoshinaga Y."/>
            <person name="Zwiers L.-H."/>
            <person name="Turgeon B."/>
            <person name="Goodwin S."/>
            <person name="Spatafora J."/>
            <person name="Crous P."/>
            <person name="Grigoriev I."/>
        </authorList>
    </citation>
    <scope>NUCLEOTIDE SEQUENCE</scope>
    <source>
        <strain evidence="2">CBS 183.55</strain>
    </source>
</reference>
<protein>
    <submittedName>
        <fullName evidence="2">Uncharacterized protein</fullName>
    </submittedName>
</protein>